<dbReference type="InterPro" id="IPR008928">
    <property type="entry name" value="6-hairpin_glycosidase_sf"/>
</dbReference>
<protein>
    <submittedName>
        <fullName evidence="3">Related to alpha-L-rhamnosidase A</fullName>
    </submittedName>
</protein>
<dbReference type="Pfam" id="PF17389">
    <property type="entry name" value="Bac_rhamnosid6H"/>
    <property type="match status" value="1"/>
</dbReference>
<keyword evidence="1" id="KW-0472">Membrane</keyword>
<dbReference type="GO" id="GO:0003824">
    <property type="term" value="F:catalytic activity"/>
    <property type="evidence" value="ECO:0007669"/>
    <property type="project" value="UniProtKB-ARBA"/>
</dbReference>
<accession>A0A1L7XCF4</accession>
<name>A0A1L7XCF4_9HELO</name>
<dbReference type="Gene3D" id="2.60.420.10">
    <property type="entry name" value="Maltose phosphorylase, domain 3"/>
    <property type="match status" value="1"/>
</dbReference>
<dbReference type="Gene3D" id="2.60.120.560">
    <property type="entry name" value="Exo-inulinase, domain 1"/>
    <property type="match status" value="1"/>
</dbReference>
<evidence type="ECO:0000259" key="2">
    <source>
        <dbReference type="Pfam" id="PF17389"/>
    </source>
</evidence>
<dbReference type="PANTHER" id="PTHR34987">
    <property type="entry name" value="C, PUTATIVE (AFU_ORTHOLOGUE AFUA_3G02880)-RELATED"/>
    <property type="match status" value="1"/>
</dbReference>
<dbReference type="STRING" id="576137.A0A1L7XCF4"/>
<feature type="domain" description="Alpha-L-rhamnosidase six-hairpin glycosidase" evidence="2">
    <location>
        <begin position="397"/>
        <end position="761"/>
    </location>
</feature>
<dbReference type="EMBL" id="FJOG01000021">
    <property type="protein sequence ID" value="CZR62695.1"/>
    <property type="molecule type" value="Genomic_DNA"/>
</dbReference>
<dbReference type="OrthoDB" id="10036721at2759"/>
<dbReference type="Proteomes" id="UP000184330">
    <property type="component" value="Unassembled WGS sequence"/>
</dbReference>
<feature type="transmembrane region" description="Helical" evidence="1">
    <location>
        <begin position="7"/>
        <end position="30"/>
    </location>
</feature>
<keyword evidence="4" id="KW-1185">Reference proteome</keyword>
<dbReference type="PANTHER" id="PTHR34987:SF4">
    <property type="entry name" value="ALPHA-L-RHAMNOSIDASE C-TERMINAL DOMAIN-CONTAINING PROTEIN"/>
    <property type="match status" value="1"/>
</dbReference>
<dbReference type="GO" id="GO:0005975">
    <property type="term" value="P:carbohydrate metabolic process"/>
    <property type="evidence" value="ECO:0007669"/>
    <property type="project" value="InterPro"/>
</dbReference>
<dbReference type="SUPFAM" id="SSF48208">
    <property type="entry name" value="Six-hairpin glycosidases"/>
    <property type="match status" value="1"/>
</dbReference>
<keyword evidence="1" id="KW-0812">Transmembrane</keyword>
<evidence type="ECO:0000313" key="4">
    <source>
        <dbReference type="Proteomes" id="UP000184330"/>
    </source>
</evidence>
<proteinExistence type="predicted"/>
<dbReference type="AlphaFoldDB" id="A0A1L7XCF4"/>
<sequence>MLNLPLTWVYVICVVFTFLCEFSIAGPFLANPRDASSSSTTFGPVSLALGTGPLYPTNSFRSFQLTSTQPVATLDYGHEVAGYPIFDIAAITGKVQIEVKYTEPFAGLSQPFSDGPYPYAVTLSNSYRVETFEVTKAGPLQAYLLQGGQRWQSIRLLTNGTITFSNVGFKASISMVDVGDLPGSFESDNELLNKVWELGARAVSAACVEKGTQKAIWEVSGDGAFVTGMRPGLSAKAATLKDYTLEFDVKIERAGMGWAVAFPLAYPGQGIQLDIVGELPGEATFVNTNTSLTPANSILLGYGYSFVNQTTLTSYHLDTFKIPFSVHEQTWYTLKTVLSSGQYLAVFVNGTKAFNTSLADYYIGGSSISTIGSFGFGGWQDQSSYIKNVIAYDTANGTILYSNPMTDPNVVLPEYGVHENYASVCLDGAKRDRLVWLGDFYHTAKIIAASTSRFDLVKGTLQYFLDWQRPNGLLPYDPPMGYDHSIADEAFSIGGGGALAGLEVYGVSLPDYQILGLKAFTDYVSQSNDLSWTRATWPKWQLQVNWLLSQINSTTGLLSMTGFAILGPTNGGSAISCALLEALNNVALVATALNDTRSAAKYQTASTSLSTAINKLLWDDELGIYSLSPSSPNDYSVAGLSFCITSGAANATQTARSLSALSALKLGPGYKDSTQINSSDPTVNLSPNTNGFLLAALLSQNATNDSATALELITSLWGAMLSNNETNSGASWEYVDQQGNPGLSLFTSLSHPWGGAPTYILTQYAAGIQQAGGVAGFGHGNWVINPSAGLAMGLKKASAKVVTAFGGNLEVQWKVSGEGVLSVTIKSPRATSGVFELNGTQKVLRGSDEYAFTVKVQ</sequence>
<keyword evidence="1" id="KW-1133">Transmembrane helix</keyword>
<dbReference type="InterPro" id="IPR012341">
    <property type="entry name" value="6hp_glycosidase-like_sf"/>
</dbReference>
<dbReference type="Gene3D" id="1.50.10.10">
    <property type="match status" value="1"/>
</dbReference>
<evidence type="ECO:0000313" key="3">
    <source>
        <dbReference type="EMBL" id="CZR62695.1"/>
    </source>
</evidence>
<evidence type="ECO:0000256" key="1">
    <source>
        <dbReference type="SAM" id="Phobius"/>
    </source>
</evidence>
<dbReference type="InterPro" id="IPR035396">
    <property type="entry name" value="Bac_rhamnosid6H"/>
</dbReference>
<gene>
    <name evidence="3" type="ORF">PAC_12592</name>
</gene>
<organism evidence="3 4">
    <name type="scientific">Phialocephala subalpina</name>
    <dbReference type="NCBI Taxonomy" id="576137"/>
    <lineage>
        <taxon>Eukaryota</taxon>
        <taxon>Fungi</taxon>
        <taxon>Dikarya</taxon>
        <taxon>Ascomycota</taxon>
        <taxon>Pezizomycotina</taxon>
        <taxon>Leotiomycetes</taxon>
        <taxon>Helotiales</taxon>
        <taxon>Mollisiaceae</taxon>
        <taxon>Phialocephala</taxon>
        <taxon>Phialocephala fortinii species complex</taxon>
    </lineage>
</organism>
<reference evidence="3 4" key="1">
    <citation type="submission" date="2016-03" db="EMBL/GenBank/DDBJ databases">
        <authorList>
            <person name="Ploux O."/>
        </authorList>
    </citation>
    <scope>NUCLEOTIDE SEQUENCE [LARGE SCALE GENOMIC DNA]</scope>
    <source>
        <strain evidence="3 4">UAMH 11012</strain>
    </source>
</reference>